<dbReference type="InterPro" id="IPR051791">
    <property type="entry name" value="Pra-immunoreactive"/>
</dbReference>
<dbReference type="GO" id="GO:0005886">
    <property type="term" value="C:plasma membrane"/>
    <property type="evidence" value="ECO:0007669"/>
    <property type="project" value="UniProtKB-SubCell"/>
</dbReference>
<feature type="transmembrane region" description="Helical" evidence="6">
    <location>
        <begin position="66"/>
        <end position="84"/>
    </location>
</feature>
<dbReference type="PANTHER" id="PTHR36115">
    <property type="entry name" value="PROLINE-RICH ANTIGEN HOMOLOG-RELATED"/>
    <property type="match status" value="1"/>
</dbReference>
<dbReference type="PANTHER" id="PTHR36115:SF4">
    <property type="entry name" value="MEMBRANE PROTEIN"/>
    <property type="match status" value="1"/>
</dbReference>
<dbReference type="EMBL" id="FPHB01000021">
    <property type="protein sequence ID" value="SFV53110.1"/>
    <property type="molecule type" value="Genomic_DNA"/>
</dbReference>
<dbReference type="AlphaFoldDB" id="A0A1W1BHU4"/>
<comment type="subcellular location">
    <subcellularLocation>
        <location evidence="1">Cell membrane</location>
        <topology evidence="1">Multi-pass membrane protein</topology>
    </subcellularLocation>
</comment>
<accession>A0A1W1BHU4</accession>
<feature type="domain" description="RDD" evidence="7">
    <location>
        <begin position="26"/>
        <end position="149"/>
    </location>
</feature>
<organism evidence="8">
    <name type="scientific">hydrothermal vent metagenome</name>
    <dbReference type="NCBI Taxonomy" id="652676"/>
    <lineage>
        <taxon>unclassified sequences</taxon>
        <taxon>metagenomes</taxon>
        <taxon>ecological metagenomes</taxon>
    </lineage>
</organism>
<evidence type="ECO:0000256" key="4">
    <source>
        <dbReference type="ARBA" id="ARBA00022989"/>
    </source>
</evidence>
<proteinExistence type="predicted"/>
<keyword evidence="4 6" id="KW-1133">Transmembrane helix</keyword>
<evidence type="ECO:0000313" key="8">
    <source>
        <dbReference type="EMBL" id="SFV53110.1"/>
    </source>
</evidence>
<evidence type="ECO:0000256" key="2">
    <source>
        <dbReference type="ARBA" id="ARBA00022475"/>
    </source>
</evidence>
<gene>
    <name evidence="8" type="ORF">MNB_SM-7-59</name>
</gene>
<reference evidence="8" key="1">
    <citation type="submission" date="2016-10" db="EMBL/GenBank/DDBJ databases">
        <authorList>
            <person name="de Groot N.N."/>
        </authorList>
    </citation>
    <scope>NUCLEOTIDE SEQUENCE</scope>
</reference>
<evidence type="ECO:0000256" key="3">
    <source>
        <dbReference type="ARBA" id="ARBA00022692"/>
    </source>
</evidence>
<keyword evidence="3 6" id="KW-0812">Transmembrane</keyword>
<feature type="transmembrane region" description="Helical" evidence="6">
    <location>
        <begin position="36"/>
        <end position="54"/>
    </location>
</feature>
<name>A0A1W1BHU4_9ZZZZ</name>
<keyword evidence="5 6" id="KW-0472">Membrane</keyword>
<protein>
    <submittedName>
        <fullName evidence="8">Putative integral membrane protein</fullName>
    </submittedName>
</protein>
<sequence length="157" mass="18323">MKKRRFRELKKGSHLNQKRENSSVVYARYTDRIKAFITDLFMIYTPILYAITYVVLGNKEAFQHSFWGPFSAVVLYGIIYALFLSKTGQTPGKKAYKIKVVDAKTHQNISFIRALFRFVAFLFDATILVGLFFPFYNKEKKALHDMMANTIEIEVKE</sequence>
<dbReference type="Pfam" id="PF06271">
    <property type="entry name" value="RDD"/>
    <property type="match status" value="1"/>
</dbReference>
<evidence type="ECO:0000256" key="6">
    <source>
        <dbReference type="SAM" id="Phobius"/>
    </source>
</evidence>
<dbReference type="InterPro" id="IPR010432">
    <property type="entry name" value="RDD"/>
</dbReference>
<evidence type="ECO:0000256" key="1">
    <source>
        <dbReference type="ARBA" id="ARBA00004651"/>
    </source>
</evidence>
<evidence type="ECO:0000256" key="5">
    <source>
        <dbReference type="ARBA" id="ARBA00023136"/>
    </source>
</evidence>
<feature type="transmembrane region" description="Helical" evidence="6">
    <location>
        <begin position="114"/>
        <end position="136"/>
    </location>
</feature>
<evidence type="ECO:0000259" key="7">
    <source>
        <dbReference type="Pfam" id="PF06271"/>
    </source>
</evidence>
<keyword evidence="2" id="KW-1003">Cell membrane</keyword>